<dbReference type="GO" id="GO:0005634">
    <property type="term" value="C:nucleus"/>
    <property type="evidence" value="ECO:0007669"/>
    <property type="project" value="UniProtKB-SubCell"/>
</dbReference>
<evidence type="ECO:0000256" key="7">
    <source>
        <dbReference type="SAM" id="MobiDB-lite"/>
    </source>
</evidence>
<dbReference type="EC" id="3.6.1.-" evidence="6"/>
<dbReference type="GO" id="GO:0000956">
    <property type="term" value="P:nuclear-transcribed mRNA catabolic process"/>
    <property type="evidence" value="ECO:0007669"/>
    <property type="project" value="TreeGrafter"/>
</dbReference>
<comment type="subcellular location">
    <subcellularLocation>
        <location evidence="6">Nucleus</location>
    </subcellularLocation>
</comment>
<evidence type="ECO:0000256" key="2">
    <source>
        <dbReference type="ARBA" id="ARBA00006562"/>
    </source>
</evidence>
<protein>
    <recommendedName>
        <fullName evidence="6">Decapping nuclease</fullName>
        <ecNumber evidence="6">3.6.1.-</ecNumber>
    </recommendedName>
</protein>
<comment type="catalytic activity">
    <reaction evidence="4">
        <text>a 5'-end triphospho-ribonucleoside in mRNA + H2O = a 5'-end phospho-ribonucleoside in mRNA + diphosphate + H(+)</text>
        <dbReference type="Rhea" id="RHEA:78683"/>
        <dbReference type="Rhea" id="RHEA-COMP:15692"/>
        <dbReference type="Rhea" id="RHEA-COMP:17164"/>
        <dbReference type="ChEBI" id="CHEBI:15377"/>
        <dbReference type="ChEBI" id="CHEBI:15378"/>
        <dbReference type="ChEBI" id="CHEBI:33019"/>
        <dbReference type="ChEBI" id="CHEBI:138282"/>
        <dbReference type="ChEBI" id="CHEBI:167618"/>
    </reaction>
    <physiologicalReaction direction="left-to-right" evidence="4">
        <dbReference type="Rhea" id="RHEA:78684"/>
    </physiologicalReaction>
</comment>
<dbReference type="PANTHER" id="PTHR12395:SF9">
    <property type="entry name" value="DECAPPING AND EXORIBONUCLEASE PROTEIN"/>
    <property type="match status" value="1"/>
</dbReference>
<keyword evidence="6" id="KW-0539">Nucleus</keyword>
<comment type="function">
    <text evidence="6">Decapping enzyme for NAD-capped RNAs: specifically hydrolyzes the nicotinamide adenine dinucleotide (NAD) cap from a subset of RNAs by removing the entire NAD moiety from the 5'-end of an NAD-capped RNA.</text>
</comment>
<dbReference type="GO" id="GO:0005829">
    <property type="term" value="C:cytosol"/>
    <property type="evidence" value="ECO:0007669"/>
    <property type="project" value="TreeGrafter"/>
</dbReference>
<feature type="compositionally biased region" description="Low complexity" evidence="7">
    <location>
        <begin position="212"/>
        <end position="221"/>
    </location>
</feature>
<name>A0A2N5TNK2_9BASI</name>
<dbReference type="GO" id="GO:0110155">
    <property type="term" value="P:NAD-cap decapping"/>
    <property type="evidence" value="ECO:0007669"/>
    <property type="project" value="TreeGrafter"/>
</dbReference>
<keyword evidence="6" id="KW-0540">Nuclease</keyword>
<sequence>MINEHKLNDEGGGSDQQSYYGHSYEALLTNPAGFIPVNTNQQWVAVVKANLNHTRLILGGEVDCVDPDTFHRVQQQQQHLEPIQPDRFVEIKTCIAPASDRERYTLHRYKMLKFWLQSYLLGVPKIHVGMRDRSGVIVGAQEYSTLSIPAMARQAGGRWSSEACLAGGAAIVQFLADRLARAGRLESSRQARFDARFKDIVAQEAALRRHQQQQQQQQKQQGESRDPLLSDTCLAQIDALATWPVYTLVFRPAHAAGQPGSLELAERGPHGYLDSHRFDDALFGFQHPLLLHRPASSSSSSSPIPPQRVGFIPALWIRYLVKTRVLIALQTIPSSS</sequence>
<dbReference type="GO" id="GO:0034353">
    <property type="term" value="F:mRNA 5'-diphosphatase activity"/>
    <property type="evidence" value="ECO:0007669"/>
    <property type="project" value="TreeGrafter"/>
</dbReference>
<evidence type="ECO:0000256" key="4">
    <source>
        <dbReference type="ARBA" id="ARBA00044692"/>
    </source>
</evidence>
<reference evidence="9 10" key="1">
    <citation type="submission" date="2017-11" db="EMBL/GenBank/DDBJ databases">
        <title>De novo assembly and phasing of dikaryotic genomes from two isolates of Puccinia coronata f. sp. avenae, the causal agent of oat crown rust.</title>
        <authorList>
            <person name="Miller M.E."/>
            <person name="Zhang Y."/>
            <person name="Omidvar V."/>
            <person name="Sperschneider J."/>
            <person name="Schwessinger B."/>
            <person name="Raley C."/>
            <person name="Palmer J.M."/>
            <person name="Garnica D."/>
            <person name="Upadhyaya N."/>
            <person name="Rathjen J."/>
            <person name="Taylor J.M."/>
            <person name="Park R.F."/>
            <person name="Dodds P.N."/>
            <person name="Hirsch C.D."/>
            <person name="Kianian S.F."/>
            <person name="Figueroa M."/>
        </authorList>
    </citation>
    <scope>NUCLEOTIDE SEQUENCE [LARGE SCALE GENOMIC DNA]</scope>
    <source>
        <strain evidence="9">12SD80</strain>
    </source>
</reference>
<keyword evidence="6" id="KW-0479">Metal-binding</keyword>
<dbReference type="AlphaFoldDB" id="A0A2N5TNK2"/>
<keyword evidence="6" id="KW-0547">Nucleotide-binding</keyword>
<dbReference type="PANTHER" id="PTHR12395">
    <property type="entry name" value="DOM-3 RELATED"/>
    <property type="match status" value="1"/>
</dbReference>
<comment type="cofactor">
    <cofactor evidence="1 6">
        <name>a divalent metal cation</name>
        <dbReference type="ChEBI" id="CHEBI:60240"/>
    </cofactor>
</comment>
<organism evidence="9 10">
    <name type="scientific">Puccinia coronata f. sp. avenae</name>
    <dbReference type="NCBI Taxonomy" id="200324"/>
    <lineage>
        <taxon>Eukaryota</taxon>
        <taxon>Fungi</taxon>
        <taxon>Dikarya</taxon>
        <taxon>Basidiomycota</taxon>
        <taxon>Pucciniomycotina</taxon>
        <taxon>Pucciniomycetes</taxon>
        <taxon>Pucciniales</taxon>
        <taxon>Pucciniaceae</taxon>
        <taxon>Puccinia</taxon>
    </lineage>
</organism>
<comment type="catalytic activity">
    <reaction evidence="5">
        <text>a 5'-end NAD(+)-phospho-ribonucleoside in mRNA + H2O = a 5'-end phospho-ribonucleoside in mRNA + NAD(+) + H(+)</text>
        <dbReference type="Rhea" id="RHEA:60880"/>
        <dbReference type="Rhea" id="RHEA-COMP:15692"/>
        <dbReference type="Rhea" id="RHEA-COMP:15698"/>
        <dbReference type="ChEBI" id="CHEBI:15377"/>
        <dbReference type="ChEBI" id="CHEBI:15378"/>
        <dbReference type="ChEBI" id="CHEBI:57540"/>
        <dbReference type="ChEBI" id="CHEBI:138282"/>
        <dbReference type="ChEBI" id="CHEBI:144029"/>
    </reaction>
    <physiologicalReaction direction="left-to-right" evidence="5">
        <dbReference type="Rhea" id="RHEA:60881"/>
    </physiologicalReaction>
</comment>
<comment type="catalytic activity">
    <reaction evidence="3">
        <text>a 5'-end (N(7)-methyl 5'-triphosphoguanosine)-ribonucleoside-ribonucleotide in mRNA + H2O = a (N(7)-methyl 5'-triphosphoguanosine)-nucleoside + a 5'-end phospho-ribonucleoside in mRNA + H(+)</text>
        <dbReference type="Rhea" id="RHEA:66928"/>
        <dbReference type="Rhea" id="RHEA-COMP:15692"/>
        <dbReference type="Rhea" id="RHEA-COMP:17313"/>
        <dbReference type="ChEBI" id="CHEBI:15377"/>
        <dbReference type="ChEBI" id="CHEBI:15378"/>
        <dbReference type="ChEBI" id="CHEBI:138282"/>
        <dbReference type="ChEBI" id="CHEBI:172876"/>
        <dbReference type="ChEBI" id="CHEBI:172877"/>
    </reaction>
    <physiologicalReaction direction="left-to-right" evidence="3">
        <dbReference type="Rhea" id="RHEA:66929"/>
    </physiologicalReaction>
</comment>
<accession>A0A2N5TNK2</accession>
<dbReference type="GO" id="GO:0046872">
    <property type="term" value="F:metal ion binding"/>
    <property type="evidence" value="ECO:0007669"/>
    <property type="project" value="UniProtKB-KW"/>
</dbReference>
<dbReference type="GO" id="GO:0003723">
    <property type="term" value="F:RNA binding"/>
    <property type="evidence" value="ECO:0007669"/>
    <property type="project" value="UniProtKB-KW"/>
</dbReference>
<feature type="region of interest" description="Disordered" evidence="7">
    <location>
        <begin position="206"/>
        <end position="227"/>
    </location>
</feature>
<dbReference type="InterPro" id="IPR039039">
    <property type="entry name" value="RAI1-like_fam"/>
</dbReference>
<proteinExistence type="inferred from homology"/>
<comment type="caution">
    <text evidence="9">The sequence shown here is derived from an EMBL/GenBank/DDBJ whole genome shotgun (WGS) entry which is preliminary data.</text>
</comment>
<evidence type="ECO:0000256" key="5">
    <source>
        <dbReference type="ARBA" id="ARBA00048124"/>
    </source>
</evidence>
<evidence type="ECO:0000313" key="10">
    <source>
        <dbReference type="Proteomes" id="UP000235392"/>
    </source>
</evidence>
<keyword evidence="6" id="KW-0694">RNA-binding</keyword>
<feature type="domain" description="RAI1-like" evidence="8">
    <location>
        <begin position="10"/>
        <end position="198"/>
    </location>
</feature>
<dbReference type="InterPro" id="IPR013961">
    <property type="entry name" value="RAI1"/>
</dbReference>
<dbReference type="EMBL" id="PGCI01000427">
    <property type="protein sequence ID" value="PLW27062.1"/>
    <property type="molecule type" value="Genomic_DNA"/>
</dbReference>
<dbReference type="GO" id="GO:0004518">
    <property type="term" value="F:nuclease activity"/>
    <property type="evidence" value="ECO:0007669"/>
    <property type="project" value="UniProtKB-KW"/>
</dbReference>
<dbReference type="Pfam" id="PF08652">
    <property type="entry name" value="RAI1"/>
    <property type="match status" value="1"/>
</dbReference>
<dbReference type="Proteomes" id="UP000235392">
    <property type="component" value="Unassembled WGS sequence"/>
</dbReference>
<keyword evidence="6" id="KW-0378">Hydrolase</keyword>
<evidence type="ECO:0000256" key="3">
    <source>
        <dbReference type="ARBA" id="ARBA00044676"/>
    </source>
</evidence>
<gene>
    <name evidence="9" type="ORF">PCASD_21240</name>
</gene>
<comment type="similarity">
    <text evidence="2 6">Belongs to the DXO/Dom3Z family.</text>
</comment>
<evidence type="ECO:0000256" key="1">
    <source>
        <dbReference type="ARBA" id="ARBA00001968"/>
    </source>
</evidence>
<evidence type="ECO:0000313" key="9">
    <source>
        <dbReference type="EMBL" id="PLW27062.1"/>
    </source>
</evidence>
<evidence type="ECO:0000256" key="6">
    <source>
        <dbReference type="RuleBase" id="RU367113"/>
    </source>
</evidence>
<dbReference type="GO" id="GO:0000166">
    <property type="term" value="F:nucleotide binding"/>
    <property type="evidence" value="ECO:0007669"/>
    <property type="project" value="UniProtKB-KW"/>
</dbReference>
<evidence type="ECO:0000259" key="8">
    <source>
        <dbReference type="Pfam" id="PF08652"/>
    </source>
</evidence>